<dbReference type="SUPFAM" id="SSF57625">
    <property type="entry name" value="Invertebrate chitin-binding proteins"/>
    <property type="match status" value="1"/>
</dbReference>
<dbReference type="SMART" id="SM00494">
    <property type="entry name" value="ChtBD2"/>
    <property type="match status" value="1"/>
</dbReference>
<accession>A0A6E8V2E3</accession>
<feature type="domain" description="Chitin-binding type-2" evidence="1">
    <location>
        <begin position="58"/>
        <end position="103"/>
    </location>
</feature>
<dbReference type="VEuPathDB" id="VectorBase:ACON2_043215"/>
<proteinExistence type="predicted"/>
<dbReference type="InterPro" id="IPR036508">
    <property type="entry name" value="Chitin-bd_dom_sf"/>
</dbReference>
<protein>
    <submittedName>
        <fullName evidence="2">Chitin-binding type-2 domain-containing protein</fullName>
    </submittedName>
</protein>
<dbReference type="VEuPathDB" id="VectorBase:ACMO_006914"/>
<evidence type="ECO:0000259" key="1">
    <source>
        <dbReference type="PROSITE" id="PS50940"/>
    </source>
</evidence>
<dbReference type="Gene3D" id="2.170.140.10">
    <property type="entry name" value="Chitin binding domain"/>
    <property type="match status" value="1"/>
</dbReference>
<reference key="1">
    <citation type="journal article" date="2019" name="Genes (Basel)">
        <title>A High-Quality De novo Genome Assembly from a Single Mosquito Using PacBio Sequencing.</title>
        <authorList>
            <person name="Kingan S.B."/>
            <person name="Heaton H."/>
            <person name="Cudini J."/>
            <person name="Lambert C.C."/>
            <person name="Baybayan P."/>
            <person name="Galvin B.D."/>
            <person name="Durbin R."/>
            <person name="Korlach J."/>
            <person name="Lawniczak M.K.N."/>
        </authorList>
    </citation>
    <scope>NUCLEOTIDE SEQUENCE [LARGE SCALE GENOMIC DNA]</scope>
    <source>
        <strain>Mali-NIH</strain>
    </source>
</reference>
<dbReference type="EnsemblMetazoa" id="ACON000647-RA">
    <property type="protein sequence ID" value="ACON000647-PA"/>
    <property type="gene ID" value="ACON000647"/>
</dbReference>
<sequence length="108" mass="12231">MAAWPGNNNIYYICAAETVQGNRLLRPRLYRCPANQMFVEGQCVQRDWSNMPPGTIVPYECVRPGLFADPAHCRYYYSCNTELVATHLQCPEGTFFNENTLSCVLGVC</sequence>
<organism evidence="2 3">
    <name type="scientific">Anopheles coluzzii</name>
    <name type="common">African malaria mosquito</name>
    <dbReference type="NCBI Taxonomy" id="1518534"/>
    <lineage>
        <taxon>Eukaryota</taxon>
        <taxon>Metazoa</taxon>
        <taxon>Ecdysozoa</taxon>
        <taxon>Arthropoda</taxon>
        <taxon>Hexapoda</taxon>
        <taxon>Insecta</taxon>
        <taxon>Pterygota</taxon>
        <taxon>Neoptera</taxon>
        <taxon>Endopterygota</taxon>
        <taxon>Diptera</taxon>
        <taxon>Nematocera</taxon>
        <taxon>Culicoidea</taxon>
        <taxon>Culicidae</taxon>
        <taxon>Anophelinae</taxon>
        <taxon>Anopheles</taxon>
    </lineage>
</organism>
<name>A0A6E8V2E3_ANOCL</name>
<evidence type="ECO:0000313" key="3">
    <source>
        <dbReference type="Proteomes" id="UP001105220"/>
    </source>
</evidence>
<dbReference type="VEuPathDB" id="VectorBase:ACON000647"/>
<keyword evidence="3" id="KW-1185">Reference proteome</keyword>
<dbReference type="InterPro" id="IPR002557">
    <property type="entry name" value="Chitin-bd_dom"/>
</dbReference>
<dbReference type="GO" id="GO:0005576">
    <property type="term" value="C:extracellular region"/>
    <property type="evidence" value="ECO:0007669"/>
    <property type="project" value="InterPro"/>
</dbReference>
<dbReference type="Proteomes" id="UP001105220">
    <property type="component" value="Unplaced"/>
</dbReference>
<evidence type="ECO:0000313" key="2">
    <source>
        <dbReference type="EnsemblMetazoa" id="ACON000647-PA"/>
    </source>
</evidence>
<reference evidence="2" key="2">
    <citation type="submission" date="2020-05" db="UniProtKB">
        <authorList>
            <consortium name="EnsemblMetazoa"/>
        </authorList>
    </citation>
    <scope>IDENTIFICATION</scope>
    <source>
        <strain evidence="2">Ngousso</strain>
    </source>
</reference>
<dbReference type="PROSITE" id="PS50940">
    <property type="entry name" value="CHIT_BIND_II"/>
    <property type="match status" value="1"/>
</dbReference>
<dbReference type="AlphaFoldDB" id="A0A6E8V2E3"/>
<dbReference type="GO" id="GO:0008061">
    <property type="term" value="F:chitin binding"/>
    <property type="evidence" value="ECO:0007669"/>
    <property type="project" value="InterPro"/>
</dbReference>
<dbReference type="Pfam" id="PF01607">
    <property type="entry name" value="CBM_14"/>
    <property type="match status" value="1"/>
</dbReference>